<comment type="caution">
    <text evidence="7">The sequence shown here is derived from an EMBL/GenBank/DDBJ whole genome shotgun (WGS) entry which is preliminary data.</text>
</comment>
<dbReference type="GO" id="GO:0006952">
    <property type="term" value="P:defense response"/>
    <property type="evidence" value="ECO:0007669"/>
    <property type="project" value="UniProtKB-KW"/>
</dbReference>
<dbReference type="Pfam" id="PF00931">
    <property type="entry name" value="NB-ARC"/>
    <property type="match status" value="1"/>
</dbReference>
<proteinExistence type="inferred from homology"/>
<protein>
    <recommendedName>
        <fullName evidence="6">AAA+ ATPase domain-containing protein</fullName>
    </recommendedName>
</protein>
<dbReference type="SUPFAM" id="SSF52540">
    <property type="entry name" value="P-loop containing nucleoside triphosphate hydrolases"/>
    <property type="match status" value="1"/>
</dbReference>
<evidence type="ECO:0000313" key="7">
    <source>
        <dbReference type="EMBL" id="GKV16600.1"/>
    </source>
</evidence>
<feature type="domain" description="AAA+ ATPase" evidence="6">
    <location>
        <begin position="172"/>
        <end position="307"/>
    </location>
</feature>
<dbReference type="InterPro" id="IPR050905">
    <property type="entry name" value="Plant_NBS-LRR"/>
</dbReference>
<dbReference type="InterPro" id="IPR002182">
    <property type="entry name" value="NB-ARC"/>
</dbReference>
<dbReference type="GO" id="GO:0043531">
    <property type="term" value="F:ADP binding"/>
    <property type="evidence" value="ECO:0007669"/>
    <property type="project" value="InterPro"/>
</dbReference>
<dbReference type="PRINTS" id="PR00364">
    <property type="entry name" value="DISEASERSIST"/>
</dbReference>
<dbReference type="InterPro" id="IPR003593">
    <property type="entry name" value="AAA+_ATPase"/>
</dbReference>
<comment type="similarity">
    <text evidence="1">Belongs to the disease resistance NB-LRR family.</text>
</comment>
<dbReference type="Proteomes" id="UP001054252">
    <property type="component" value="Unassembled WGS sequence"/>
</dbReference>
<dbReference type="Gene3D" id="1.10.8.430">
    <property type="entry name" value="Helical domain of apoptotic protease-activating factors"/>
    <property type="match status" value="1"/>
</dbReference>
<dbReference type="EMBL" id="BPVZ01000046">
    <property type="protein sequence ID" value="GKV16600.1"/>
    <property type="molecule type" value="Genomic_DNA"/>
</dbReference>
<dbReference type="SUPFAM" id="SSF52047">
    <property type="entry name" value="RNI-like"/>
    <property type="match status" value="1"/>
</dbReference>
<dbReference type="InterPro" id="IPR032675">
    <property type="entry name" value="LRR_dom_sf"/>
</dbReference>
<keyword evidence="8" id="KW-1185">Reference proteome</keyword>
<dbReference type="GO" id="GO:0005524">
    <property type="term" value="F:ATP binding"/>
    <property type="evidence" value="ECO:0007669"/>
    <property type="project" value="UniProtKB-KW"/>
</dbReference>
<keyword evidence="2" id="KW-0547">Nucleotide-binding</keyword>
<keyword evidence="4" id="KW-0067">ATP-binding</keyword>
<evidence type="ECO:0000256" key="3">
    <source>
        <dbReference type="ARBA" id="ARBA00022821"/>
    </source>
</evidence>
<accession>A0AAV5K292</accession>
<evidence type="ECO:0000256" key="5">
    <source>
        <dbReference type="SAM" id="Coils"/>
    </source>
</evidence>
<keyword evidence="5" id="KW-0175">Coiled coil</keyword>
<gene>
    <name evidence="7" type="ORF">SLEP1_g27222</name>
</gene>
<dbReference type="SMART" id="SM00382">
    <property type="entry name" value="AAA"/>
    <property type="match status" value="1"/>
</dbReference>
<reference evidence="7 8" key="1">
    <citation type="journal article" date="2021" name="Commun. Biol.">
        <title>The genome of Shorea leprosula (Dipterocarpaceae) highlights the ecological relevance of drought in aseasonal tropical rainforests.</title>
        <authorList>
            <person name="Ng K.K.S."/>
            <person name="Kobayashi M.J."/>
            <person name="Fawcett J.A."/>
            <person name="Hatakeyama M."/>
            <person name="Paape T."/>
            <person name="Ng C.H."/>
            <person name="Ang C.C."/>
            <person name="Tnah L.H."/>
            <person name="Lee C.T."/>
            <person name="Nishiyama T."/>
            <person name="Sese J."/>
            <person name="O'Brien M.J."/>
            <person name="Copetti D."/>
            <person name="Mohd Noor M.I."/>
            <person name="Ong R.C."/>
            <person name="Putra M."/>
            <person name="Sireger I.Z."/>
            <person name="Indrioko S."/>
            <person name="Kosugi Y."/>
            <person name="Izuno A."/>
            <person name="Isagi Y."/>
            <person name="Lee S.L."/>
            <person name="Shimizu K.K."/>
        </authorList>
    </citation>
    <scope>NUCLEOTIDE SEQUENCE [LARGE SCALE GENOMIC DNA]</scope>
    <source>
        <strain evidence="7">214</strain>
    </source>
</reference>
<dbReference type="InterPro" id="IPR057135">
    <property type="entry name" value="At4g27190-like_LRR"/>
</dbReference>
<evidence type="ECO:0000256" key="4">
    <source>
        <dbReference type="ARBA" id="ARBA00022840"/>
    </source>
</evidence>
<dbReference type="SUPFAM" id="SSF52058">
    <property type="entry name" value="L domain-like"/>
    <property type="match status" value="2"/>
</dbReference>
<dbReference type="Gene3D" id="3.40.50.300">
    <property type="entry name" value="P-loop containing nucleotide triphosphate hydrolases"/>
    <property type="match status" value="1"/>
</dbReference>
<evidence type="ECO:0000256" key="1">
    <source>
        <dbReference type="ARBA" id="ARBA00008894"/>
    </source>
</evidence>
<name>A0AAV5K292_9ROSI</name>
<sequence>MDWSSILGKCFDYPVGYIKEHSDYVLSYESNVDNLLKQVRNLTNARERVQHDVDAAVRNAEEIQSHVSKWLDDVDDIIEKVKHLLPDEDIPKNKCFFGWCPNPKSRYSLGKKAVREAKTVNELLQQGNGFSRVSYRVIPVEIQAPPPRRSYRAFESRMLTLNAIMNALTDATVEIVGVYGVPGVGKSTLVKDVARKAKEEKFNAVVMAVVAGMPELRKIQGQIADYLGLKFDDETETGRASRLRLRVKKEERILVILDDIQTTFDLEEVGIPVGNDHRGCKVVLTSRNISILNQMDAQKNFEVKSLPEDEAWDLFKQMAGEALESPQLQSVAADLCRQCGGLPIAIVNVARAMRNKDPSEWENALTELKSPSPGRPFDASSAVEFSYNRLGSDELKSAFLLCGLMPPDASVLDLLKYGMGLGLFRGTNTLEEARQRWNALLDSLKSFCLLLDSHISTGDFTMHDIVRNVAASIASRDQHVLSVRNQDGVRGWPDAGTLRKCTGISLFTDDLIKLPPDLEYPKLKFFQVYNKDPSLKVPDNFFERKRALEVLDWIGMQFLSLPSSFSLLGNLRTLSLESCMLRDVAMPFIRELKQLEILSLYKSVIEQLPEEIGQLARLKLLNLLDCSKLKVIPKDVISNLGQLEELYVGNSFYQWEAETGRQDRQRTGNASLAELKHLPNLTALHLHIPDSQIMPKDLSFEKLKRHKISIGDIWDWSGKKETSTTLKLKLHEDIHLNHGIKQLLVKTEDLYLDELKGVKNVLYELDGQGFQNLKHLHVQNSMEIQYIINSNEVEGVPQTAFPVLESLSLQSLSNLEKISPSQLKVGSFTELRIIKVKGCEKLKNLFSLSIARVLSQLQEIEVADCKRMVEIINKGRGNDDIDDNGARDEVEFSHLHSLTLQYLPELVSFCTEDGLASTSHWMVSNKSFSGEELSTSRALFNQKVMLPNLEKLNLSSIKTTKIWKELSAMAVSIQNLTSITVERCERLKYLLPSSAVSSLVQLRQLSISKCRVMEEIIFMEEVPREERMDIILFPNLYSLKIKDVQNLTRFCSGNHVEFPSLKLLQIENCPKLETFVHKSLRKDMIKKGEYQIPGGIQPLFDEKVSFPSLESVKISNLKSLKMLWNNQLAAGSFSELKDLEVESCADLRTIFPSNMLRRFLKLETLTLSKCDSVQVVFEFRGLNVEGTYPAGSQLRKLYLLSLPQLKHIWKKDSSGILTFYDINIIDVYECGSLKNLFPTSVARGLLELERLVIDSCGLEEIVEQEKGLEADVNFVFPKVSFLQFWNLPKLRSFYPGVHSVEWPALRKLKAYHCGETKIFTSKSSIPGEKQILGSLFLVEKVMPNLEEVSLNSDDIEMIRSLHYSANFFSKTKVVQVHCYHNESDSFPFDFLQNFYNLERLEIGCSLFKELFSYGGYEEKLATALSGIKSLKLIALPNVVHVWPQGSNMDSVFPRIEGLEVWECNGLTNLAPSSASFHTLTTLDICKCKGMMNIVTSSTAKSLVQLIKMSIRECSTVTEIVEDEEEEEEERKEEIVLSSLKCLELHDLPSLEMFCSGNCNCPCLEDVTVTQCPKFWVFSLGVLSTPNLQKVWLTEAKDQSLWKGDLNATLYFHSDYPKLV</sequence>
<dbReference type="InterPro" id="IPR027417">
    <property type="entry name" value="P-loop_NTPase"/>
</dbReference>
<dbReference type="Gene3D" id="3.80.10.10">
    <property type="entry name" value="Ribonuclease Inhibitor"/>
    <property type="match status" value="5"/>
</dbReference>
<evidence type="ECO:0000313" key="8">
    <source>
        <dbReference type="Proteomes" id="UP001054252"/>
    </source>
</evidence>
<organism evidence="7 8">
    <name type="scientific">Rubroshorea leprosula</name>
    <dbReference type="NCBI Taxonomy" id="152421"/>
    <lineage>
        <taxon>Eukaryota</taxon>
        <taxon>Viridiplantae</taxon>
        <taxon>Streptophyta</taxon>
        <taxon>Embryophyta</taxon>
        <taxon>Tracheophyta</taxon>
        <taxon>Spermatophyta</taxon>
        <taxon>Magnoliopsida</taxon>
        <taxon>eudicotyledons</taxon>
        <taxon>Gunneridae</taxon>
        <taxon>Pentapetalae</taxon>
        <taxon>rosids</taxon>
        <taxon>malvids</taxon>
        <taxon>Malvales</taxon>
        <taxon>Dipterocarpaceae</taxon>
        <taxon>Rubroshorea</taxon>
    </lineage>
</organism>
<dbReference type="PANTHER" id="PTHR33463">
    <property type="entry name" value="NB-ARC DOMAIN-CONTAINING PROTEIN-RELATED"/>
    <property type="match status" value="1"/>
</dbReference>
<keyword evidence="3" id="KW-0611">Plant defense</keyword>
<dbReference type="InterPro" id="IPR042197">
    <property type="entry name" value="Apaf_helical"/>
</dbReference>
<dbReference type="Pfam" id="PF23247">
    <property type="entry name" value="LRR_RPS2"/>
    <property type="match status" value="4"/>
</dbReference>
<feature type="coiled-coil region" evidence="5">
    <location>
        <begin position="25"/>
        <end position="59"/>
    </location>
</feature>
<dbReference type="PANTHER" id="PTHR33463:SF198">
    <property type="entry name" value="RPP4C3"/>
    <property type="match status" value="1"/>
</dbReference>
<evidence type="ECO:0000259" key="6">
    <source>
        <dbReference type="SMART" id="SM00382"/>
    </source>
</evidence>
<evidence type="ECO:0000256" key="2">
    <source>
        <dbReference type="ARBA" id="ARBA00022741"/>
    </source>
</evidence>